<evidence type="ECO:0000313" key="10">
    <source>
        <dbReference type="EMBL" id="ADE53888.1"/>
    </source>
</evidence>
<dbReference type="InterPro" id="IPR006638">
    <property type="entry name" value="Elp3/MiaA/NifB-like_rSAM"/>
</dbReference>
<evidence type="ECO:0000259" key="8">
    <source>
        <dbReference type="PROSITE" id="PS51332"/>
    </source>
</evidence>
<dbReference type="GO" id="GO:0031419">
    <property type="term" value="F:cobalamin binding"/>
    <property type="evidence" value="ECO:0007669"/>
    <property type="project" value="InterPro"/>
</dbReference>
<comment type="cofactor">
    <cofactor evidence="1">
        <name>[4Fe-4S] cluster</name>
        <dbReference type="ChEBI" id="CHEBI:49883"/>
    </cofactor>
</comment>
<sequence length="444" mass="49548">MKIGFLALSGIRVVDEEMMALGVNLPGFVERSEVIASLPSLGLLTLAALTPPDVAIDYVEVPDAAKGRSLPGPFDVVAISSLSATILEAYALADRYREAGVQVVLGGLHVSSCPEEASQHADAVMIGEGEPLWPKLVEDLKRGQLQGIYDSRSTPYNLADAPIPRFDLLDPDRYNRITVQTQRGCPWNCEFCAASIRLAPGFKTKPIDKVVAEINAVKAVWESPFIEFADDNTFANKRRGRELARAMRDLDVRWFTETDISIAEDPVLLRELKPAGCAQILVGLESPDAAELQGVELKRNWKQRQRDQYLRSIARIQDAGVTVNGCFVLGLDTQTVESFETMWQFIQDSGLYEVQITVMTAFPGTPLYRRMVREGRMIDSTAWNTCTLFDVNFQPAQMSVDDLRTGLMELGKRVYSAEFTEQRRRKFFRRQKELIRGGFIADSA</sequence>
<keyword evidence="11" id="KW-1185">Reference proteome</keyword>
<evidence type="ECO:0000256" key="3">
    <source>
        <dbReference type="ARBA" id="ARBA00022679"/>
    </source>
</evidence>
<proteinExistence type="predicted"/>
<dbReference type="SFLD" id="SFLDG01082">
    <property type="entry name" value="B12-binding_domain_containing"/>
    <property type="match status" value="1"/>
</dbReference>
<dbReference type="RefSeq" id="WP_013042612.1">
    <property type="nucleotide sequence ID" value="NC_014008.1"/>
</dbReference>
<dbReference type="InterPro" id="IPR058240">
    <property type="entry name" value="rSAM_sf"/>
</dbReference>
<dbReference type="InterPro" id="IPR025274">
    <property type="entry name" value="DUF4070"/>
</dbReference>
<dbReference type="GO" id="GO:0005829">
    <property type="term" value="C:cytosol"/>
    <property type="evidence" value="ECO:0007669"/>
    <property type="project" value="TreeGrafter"/>
</dbReference>
<dbReference type="GO" id="GO:0046872">
    <property type="term" value="F:metal ion binding"/>
    <property type="evidence" value="ECO:0007669"/>
    <property type="project" value="UniProtKB-KW"/>
</dbReference>
<evidence type="ECO:0000256" key="7">
    <source>
        <dbReference type="ARBA" id="ARBA00023014"/>
    </source>
</evidence>
<protein>
    <submittedName>
        <fullName evidence="10">Radical SAM domain protein</fullName>
    </submittedName>
</protein>
<dbReference type="PROSITE" id="PS51332">
    <property type="entry name" value="B12_BINDING"/>
    <property type="match status" value="1"/>
</dbReference>
<dbReference type="CDD" id="cd01335">
    <property type="entry name" value="Radical_SAM"/>
    <property type="match status" value="1"/>
</dbReference>
<evidence type="ECO:0000256" key="2">
    <source>
        <dbReference type="ARBA" id="ARBA00022603"/>
    </source>
</evidence>
<dbReference type="STRING" id="583355.Caka_0865"/>
<evidence type="ECO:0000256" key="4">
    <source>
        <dbReference type="ARBA" id="ARBA00022691"/>
    </source>
</evidence>
<dbReference type="SMART" id="SM00729">
    <property type="entry name" value="Elp3"/>
    <property type="match status" value="1"/>
</dbReference>
<dbReference type="InterPro" id="IPR051198">
    <property type="entry name" value="BchE-like"/>
</dbReference>
<dbReference type="Gene3D" id="3.40.50.280">
    <property type="entry name" value="Cobalamin-binding domain"/>
    <property type="match status" value="1"/>
</dbReference>
<dbReference type="EMBL" id="CP001998">
    <property type="protein sequence ID" value="ADE53888.1"/>
    <property type="molecule type" value="Genomic_DNA"/>
</dbReference>
<dbReference type="InterPro" id="IPR006158">
    <property type="entry name" value="Cobalamin-bd"/>
</dbReference>
<evidence type="ECO:0000259" key="9">
    <source>
        <dbReference type="PROSITE" id="PS51918"/>
    </source>
</evidence>
<keyword evidence="2" id="KW-0489">Methyltransferase</keyword>
<gene>
    <name evidence="10" type="ordered locus">Caka_0865</name>
</gene>
<feature type="domain" description="B12-binding" evidence="8">
    <location>
        <begin position="1"/>
        <end position="147"/>
    </location>
</feature>
<dbReference type="CDD" id="cd02068">
    <property type="entry name" value="radical_SAM_B12_BD"/>
    <property type="match status" value="1"/>
</dbReference>
<dbReference type="Gene3D" id="3.80.30.20">
    <property type="entry name" value="tm_1862 like domain"/>
    <property type="match status" value="1"/>
</dbReference>
<evidence type="ECO:0000313" key="11">
    <source>
        <dbReference type="Proteomes" id="UP000000925"/>
    </source>
</evidence>
<dbReference type="PANTHER" id="PTHR43409">
    <property type="entry name" value="ANAEROBIC MAGNESIUM-PROTOPORPHYRIN IX MONOMETHYL ESTER CYCLASE-RELATED"/>
    <property type="match status" value="1"/>
</dbReference>
<organism evidence="10 11">
    <name type="scientific">Coraliomargarita akajimensis (strain DSM 45221 / IAM 15411 / JCM 23193 / KCTC 12865 / 04OKA010-24)</name>
    <dbReference type="NCBI Taxonomy" id="583355"/>
    <lineage>
        <taxon>Bacteria</taxon>
        <taxon>Pseudomonadati</taxon>
        <taxon>Verrucomicrobiota</taxon>
        <taxon>Opitutia</taxon>
        <taxon>Puniceicoccales</taxon>
        <taxon>Coraliomargaritaceae</taxon>
        <taxon>Coraliomargarita</taxon>
    </lineage>
</organism>
<dbReference type="HOGENOM" id="CLU_021572_5_1_0"/>
<keyword evidence="5" id="KW-0479">Metal-binding</keyword>
<name>D5EQC0_CORAD</name>
<evidence type="ECO:0000256" key="6">
    <source>
        <dbReference type="ARBA" id="ARBA00023004"/>
    </source>
</evidence>
<dbReference type="InterPro" id="IPR034466">
    <property type="entry name" value="Methyltransferase_Class_B"/>
</dbReference>
<dbReference type="GO" id="GO:0003824">
    <property type="term" value="F:catalytic activity"/>
    <property type="evidence" value="ECO:0007669"/>
    <property type="project" value="InterPro"/>
</dbReference>
<keyword evidence="7" id="KW-0411">Iron-sulfur</keyword>
<dbReference type="Pfam" id="PF04055">
    <property type="entry name" value="Radical_SAM"/>
    <property type="match status" value="1"/>
</dbReference>
<dbReference type="PANTHER" id="PTHR43409:SF7">
    <property type="entry name" value="BLL1977 PROTEIN"/>
    <property type="match status" value="1"/>
</dbReference>
<dbReference type="eggNOG" id="COG1032">
    <property type="taxonomic scope" value="Bacteria"/>
</dbReference>
<dbReference type="AlphaFoldDB" id="D5EQC0"/>
<keyword evidence="4" id="KW-0949">S-adenosyl-L-methionine</keyword>
<dbReference type="Pfam" id="PF13282">
    <property type="entry name" value="DUF4070"/>
    <property type="match status" value="1"/>
</dbReference>
<dbReference type="Proteomes" id="UP000000925">
    <property type="component" value="Chromosome"/>
</dbReference>
<dbReference type="Pfam" id="PF02310">
    <property type="entry name" value="B12-binding"/>
    <property type="match status" value="1"/>
</dbReference>
<dbReference type="SUPFAM" id="SSF102114">
    <property type="entry name" value="Radical SAM enzymes"/>
    <property type="match status" value="1"/>
</dbReference>
<dbReference type="PROSITE" id="PS51918">
    <property type="entry name" value="RADICAL_SAM"/>
    <property type="match status" value="1"/>
</dbReference>
<evidence type="ECO:0000256" key="5">
    <source>
        <dbReference type="ARBA" id="ARBA00022723"/>
    </source>
</evidence>
<dbReference type="SFLD" id="SFLDG01123">
    <property type="entry name" value="methyltransferase_(Class_B)"/>
    <property type="match status" value="1"/>
</dbReference>
<dbReference type="SFLD" id="SFLDS00029">
    <property type="entry name" value="Radical_SAM"/>
    <property type="match status" value="1"/>
</dbReference>
<evidence type="ECO:0000256" key="1">
    <source>
        <dbReference type="ARBA" id="ARBA00001966"/>
    </source>
</evidence>
<keyword evidence="3" id="KW-0808">Transferase</keyword>
<keyword evidence="6" id="KW-0408">Iron</keyword>
<accession>D5EQC0</accession>
<reference evidence="10 11" key="1">
    <citation type="journal article" date="2010" name="Stand. Genomic Sci.">
        <title>Complete genome sequence of Coraliomargarita akajimensis type strain (04OKA010-24).</title>
        <authorList>
            <person name="Mavromatis K."/>
            <person name="Abt B."/>
            <person name="Brambilla E."/>
            <person name="Lapidus A."/>
            <person name="Copeland A."/>
            <person name="Deshpande S."/>
            <person name="Nolan M."/>
            <person name="Lucas S."/>
            <person name="Tice H."/>
            <person name="Cheng J.F."/>
            <person name="Han C."/>
            <person name="Detter J.C."/>
            <person name="Woyke T."/>
            <person name="Goodwin L."/>
            <person name="Pitluck S."/>
            <person name="Held B."/>
            <person name="Brettin T."/>
            <person name="Tapia R."/>
            <person name="Ivanova N."/>
            <person name="Mikhailova N."/>
            <person name="Pati A."/>
            <person name="Liolios K."/>
            <person name="Chen A."/>
            <person name="Palaniappan K."/>
            <person name="Land M."/>
            <person name="Hauser L."/>
            <person name="Chang Y.J."/>
            <person name="Jeffries C.D."/>
            <person name="Rohde M."/>
            <person name="Goker M."/>
            <person name="Bristow J."/>
            <person name="Eisen J.A."/>
            <person name="Markowitz V."/>
            <person name="Hugenholtz P."/>
            <person name="Klenk H.P."/>
            <person name="Kyrpides N.C."/>
        </authorList>
    </citation>
    <scope>NUCLEOTIDE SEQUENCE [LARGE SCALE GENOMIC DNA]</scope>
    <source>
        <strain evidence="11">DSM 45221 / IAM 15411 / JCM 23193 / KCTC 12865</strain>
    </source>
</reference>
<feature type="domain" description="Radical SAM core" evidence="9">
    <location>
        <begin position="171"/>
        <end position="396"/>
    </location>
</feature>
<dbReference type="InterPro" id="IPR023404">
    <property type="entry name" value="rSAM_horseshoe"/>
</dbReference>
<dbReference type="KEGG" id="caa:Caka_0865"/>
<dbReference type="InterPro" id="IPR007197">
    <property type="entry name" value="rSAM"/>
</dbReference>
<dbReference type="GO" id="GO:0051539">
    <property type="term" value="F:4 iron, 4 sulfur cluster binding"/>
    <property type="evidence" value="ECO:0007669"/>
    <property type="project" value="UniProtKB-KW"/>
</dbReference>